<organism evidence="3">
    <name type="scientific">Arabidopsis lyrata subsp. lyrata</name>
    <name type="common">Lyre-leaved rock-cress</name>
    <dbReference type="NCBI Taxonomy" id="81972"/>
    <lineage>
        <taxon>Eukaryota</taxon>
        <taxon>Viridiplantae</taxon>
        <taxon>Streptophyta</taxon>
        <taxon>Embryophyta</taxon>
        <taxon>Tracheophyta</taxon>
        <taxon>Spermatophyta</taxon>
        <taxon>Magnoliopsida</taxon>
        <taxon>eudicotyledons</taxon>
        <taxon>Gunneridae</taxon>
        <taxon>Pentapetalae</taxon>
        <taxon>rosids</taxon>
        <taxon>malvids</taxon>
        <taxon>Brassicales</taxon>
        <taxon>Brassicaceae</taxon>
        <taxon>Camelineae</taxon>
        <taxon>Arabidopsis</taxon>
    </lineage>
</organism>
<accession>D7LKK2</accession>
<name>D7LKK2_ARALL</name>
<dbReference type="HOGENOM" id="CLU_3002592_0_0_1"/>
<gene>
    <name evidence="2" type="ORF">ARALYDRAFT_667286</name>
</gene>
<evidence type="ECO:0000256" key="1">
    <source>
        <dbReference type="SAM" id="MobiDB-lite"/>
    </source>
</evidence>
<dbReference type="OrthoDB" id="1023110at2759"/>
<dbReference type="EMBL" id="GL348716">
    <property type="protein sequence ID" value="EFH56609.1"/>
    <property type="molecule type" value="Genomic_DNA"/>
</dbReference>
<reference evidence="3" key="1">
    <citation type="journal article" date="2011" name="Nat. Genet.">
        <title>The Arabidopsis lyrata genome sequence and the basis of rapid genome size change.</title>
        <authorList>
            <person name="Hu T.T."/>
            <person name="Pattyn P."/>
            <person name="Bakker E.G."/>
            <person name="Cao J."/>
            <person name="Cheng J.-F."/>
            <person name="Clark R.M."/>
            <person name="Fahlgren N."/>
            <person name="Fawcett J.A."/>
            <person name="Grimwood J."/>
            <person name="Gundlach H."/>
            <person name="Haberer G."/>
            <person name="Hollister J.D."/>
            <person name="Ossowski S."/>
            <person name="Ottilar R.P."/>
            <person name="Salamov A.A."/>
            <person name="Schneeberger K."/>
            <person name="Spannagl M."/>
            <person name="Wang X."/>
            <person name="Yang L."/>
            <person name="Nasrallah M.E."/>
            <person name="Bergelson J."/>
            <person name="Carrington J.C."/>
            <person name="Gaut B.S."/>
            <person name="Schmutz J."/>
            <person name="Mayer K.F.X."/>
            <person name="Van de Peer Y."/>
            <person name="Grigoriev I.V."/>
            <person name="Nordborg M."/>
            <person name="Weigel D."/>
            <person name="Guo Y.-L."/>
        </authorList>
    </citation>
    <scope>NUCLEOTIDE SEQUENCE [LARGE SCALE GENOMIC DNA]</scope>
    <source>
        <strain evidence="3">cv. MN47</strain>
    </source>
</reference>
<dbReference type="Gramene" id="Al_scaffold_0004_5">
    <property type="protein sequence ID" value="Al_scaffold_0004_5"/>
    <property type="gene ID" value="Al_scaffold_0004_5"/>
</dbReference>
<protein>
    <submittedName>
        <fullName evidence="2">Predicted protein</fullName>
    </submittedName>
</protein>
<evidence type="ECO:0000313" key="3">
    <source>
        <dbReference type="Proteomes" id="UP000008694"/>
    </source>
</evidence>
<feature type="compositionally biased region" description="Polar residues" evidence="1">
    <location>
        <begin position="40"/>
        <end position="57"/>
    </location>
</feature>
<proteinExistence type="predicted"/>
<dbReference type="AlphaFoldDB" id="D7LKK2"/>
<dbReference type="Proteomes" id="UP000008694">
    <property type="component" value="Unassembled WGS sequence"/>
</dbReference>
<keyword evidence="3" id="KW-1185">Reference proteome</keyword>
<dbReference type="KEGG" id="aly:9314594"/>
<evidence type="ECO:0000313" key="2">
    <source>
        <dbReference type="EMBL" id="EFH56609.1"/>
    </source>
</evidence>
<sequence>GSAKRLGQGVYFDLKKIDQGACRHFQELSQRAFWSVRGSGATTQHSGTLPTETTHGS</sequence>
<feature type="non-terminal residue" evidence="2">
    <location>
        <position position="1"/>
    </location>
</feature>
<feature type="region of interest" description="Disordered" evidence="1">
    <location>
        <begin position="37"/>
        <end position="57"/>
    </location>
</feature>